<gene>
    <name evidence="3" type="primary">LOC110413281</name>
</gene>
<reference evidence="3" key="1">
    <citation type="submission" date="2025-08" db="UniProtKB">
        <authorList>
            <consortium name="RefSeq"/>
        </authorList>
    </citation>
    <scope>IDENTIFICATION</scope>
    <source>
        <tissue evidence="3">Leaf</tissue>
    </source>
</reference>
<dbReference type="GeneID" id="110413281"/>
<evidence type="ECO:0000256" key="1">
    <source>
        <dbReference type="SAM" id="MobiDB-lite"/>
    </source>
</evidence>
<evidence type="ECO:0000313" key="3">
    <source>
        <dbReference type="RefSeq" id="XP_021279720.1"/>
    </source>
</evidence>
<organism evidence="2 3">
    <name type="scientific">Herrania umbratica</name>
    <dbReference type="NCBI Taxonomy" id="108875"/>
    <lineage>
        <taxon>Eukaryota</taxon>
        <taxon>Viridiplantae</taxon>
        <taxon>Streptophyta</taxon>
        <taxon>Embryophyta</taxon>
        <taxon>Tracheophyta</taxon>
        <taxon>Spermatophyta</taxon>
        <taxon>Magnoliopsida</taxon>
        <taxon>eudicotyledons</taxon>
        <taxon>Gunneridae</taxon>
        <taxon>Pentapetalae</taxon>
        <taxon>rosids</taxon>
        <taxon>malvids</taxon>
        <taxon>Malvales</taxon>
        <taxon>Malvaceae</taxon>
        <taxon>Byttnerioideae</taxon>
        <taxon>Herrania</taxon>
    </lineage>
</organism>
<evidence type="ECO:0000313" key="2">
    <source>
        <dbReference type="Proteomes" id="UP000504621"/>
    </source>
</evidence>
<dbReference type="AlphaFoldDB" id="A0A6J0ZYE8"/>
<dbReference type="OrthoDB" id="6270329at2759"/>
<accession>A0A6J0ZYE8</accession>
<keyword evidence="2" id="KW-1185">Reference proteome</keyword>
<feature type="region of interest" description="Disordered" evidence="1">
    <location>
        <begin position="28"/>
        <end position="47"/>
    </location>
</feature>
<dbReference type="Proteomes" id="UP000504621">
    <property type="component" value="Unplaced"/>
</dbReference>
<feature type="region of interest" description="Disordered" evidence="1">
    <location>
        <begin position="127"/>
        <end position="151"/>
    </location>
</feature>
<protein>
    <submittedName>
        <fullName evidence="3">Uncharacterized protein LOC110413281</fullName>
    </submittedName>
</protein>
<sequence>MDSRRETIQRTALNLPVEEMIRHLGSRFDLTPDLTPPQEANGARETTERTNSIINSILTSRGEQSTGVSLDDVDLTPSSTTGNEVMSFRIHSLYLQRQSQIRGAARFTSLTSALSSAERLAEAYFRSNPVGRNQEQPPPVDDRDSSQTLLL</sequence>
<proteinExistence type="predicted"/>
<name>A0A6J0ZYE8_9ROSI</name>
<dbReference type="RefSeq" id="XP_021279720.1">
    <property type="nucleotide sequence ID" value="XM_021424045.1"/>
</dbReference>